<dbReference type="Proteomes" id="UP000389128">
    <property type="component" value="Unassembled WGS sequence"/>
</dbReference>
<dbReference type="OrthoDB" id="259311at2"/>
<dbReference type="AlphaFoldDB" id="A0A6C2CKB7"/>
<organism evidence="1 2">
    <name type="scientific">Zoogloea oleivorans</name>
    <dbReference type="NCBI Taxonomy" id="1552750"/>
    <lineage>
        <taxon>Bacteria</taxon>
        <taxon>Pseudomonadati</taxon>
        <taxon>Pseudomonadota</taxon>
        <taxon>Betaproteobacteria</taxon>
        <taxon>Rhodocyclales</taxon>
        <taxon>Zoogloeaceae</taxon>
        <taxon>Zoogloea</taxon>
    </lineage>
</organism>
<protein>
    <recommendedName>
        <fullName evidence="3">Formylmethanofuran dehydrogenase subunit E domain-containing protein</fullName>
    </recommendedName>
</protein>
<name>A0A6C2CKB7_9RHOO</name>
<dbReference type="RefSeq" id="WP_148580927.1">
    <property type="nucleotide sequence ID" value="NZ_SDKK01000024.1"/>
</dbReference>
<dbReference type="SUPFAM" id="SSF143555">
    <property type="entry name" value="FwdE-like"/>
    <property type="match status" value="1"/>
</dbReference>
<accession>A0A6C2CKB7</accession>
<keyword evidence="2" id="KW-1185">Reference proteome</keyword>
<gene>
    <name evidence="1" type="ORF">ETQ85_20400</name>
</gene>
<sequence>MHYPDFFDTIPRLQMHDPLADFLGAAEGGCIEYAYLDAVKLAGHSCPTVASAYWLTCLALRALYGATLPERGGVQVTFRDSRVSGVTGVIANVVSLLTGATTDTGFKGLAGRFDRRDLLAFDAEQPLDIRFTRKDSGAAVDAMARLRDVPADPQMAPLMQRCLAGDASADEARRFRVLWQDRVRRVLLEHATDPDIFVIRHVD</sequence>
<evidence type="ECO:0008006" key="3">
    <source>
        <dbReference type="Google" id="ProtNLM"/>
    </source>
</evidence>
<proteinExistence type="predicted"/>
<evidence type="ECO:0000313" key="2">
    <source>
        <dbReference type="Proteomes" id="UP000389128"/>
    </source>
</evidence>
<dbReference type="EMBL" id="SDKK01000024">
    <property type="protein sequence ID" value="TYC53952.1"/>
    <property type="molecule type" value="Genomic_DNA"/>
</dbReference>
<evidence type="ECO:0000313" key="1">
    <source>
        <dbReference type="EMBL" id="TYC53952.1"/>
    </source>
</evidence>
<reference evidence="1 2" key="1">
    <citation type="submission" date="2019-01" db="EMBL/GenBank/DDBJ databases">
        <title>Zoogloea oleivorans genome sequencing and assembly.</title>
        <authorList>
            <person name="Tancsics A."/>
            <person name="Farkas M."/>
            <person name="Kriszt B."/>
            <person name="Maroti G."/>
            <person name="Horvath B."/>
        </authorList>
    </citation>
    <scope>NUCLEOTIDE SEQUENCE [LARGE SCALE GENOMIC DNA]</scope>
    <source>
        <strain evidence="1 2">Buc</strain>
    </source>
</reference>
<comment type="caution">
    <text evidence="1">The sequence shown here is derived from an EMBL/GenBank/DDBJ whole genome shotgun (WGS) entry which is preliminary data.</text>
</comment>